<dbReference type="InterPro" id="IPR052174">
    <property type="entry name" value="Flavoredoxin"/>
</dbReference>
<dbReference type="InterPro" id="IPR012349">
    <property type="entry name" value="Split_barrel_FMN-bd"/>
</dbReference>
<protein>
    <submittedName>
        <fullName evidence="5">Flavoredoxin</fullName>
    </submittedName>
</protein>
<dbReference type="Pfam" id="PF01613">
    <property type="entry name" value="Flavin_Reduct"/>
    <property type="match status" value="1"/>
</dbReference>
<dbReference type="AlphaFoldDB" id="A0A140L053"/>
<dbReference type="PANTHER" id="PTHR43567:SF1">
    <property type="entry name" value="FLAVOREDOXIN"/>
    <property type="match status" value="1"/>
</dbReference>
<sequence>MKRQLGQTDVFFPAPAALIVGGTIEEADVATIAWIGMLSSTPPIVGVSFDNRRYTLELIRRTREFTVNIPSADHYKETDFCGLISGRDTNKFIKAGLTPIAASRIKTPIIRECPFNLECKIVQEFQLGDYLLIMGEIVETHIDEDKVNFVNNRPQIDISKINPLVYCATVREYWSLGKKLGNAFQSGMDLLNQ</sequence>
<dbReference type="PANTHER" id="PTHR43567">
    <property type="entry name" value="FLAVOREDOXIN-RELATED-RELATED"/>
    <property type="match status" value="1"/>
</dbReference>
<gene>
    <name evidence="5" type="primary">flr_2</name>
    <name evidence="5" type="ORF">AN619_28500</name>
</gene>
<dbReference type="Gene3D" id="2.30.110.10">
    <property type="entry name" value="Electron Transport, Fmn-binding Protein, Chain A"/>
    <property type="match status" value="1"/>
</dbReference>
<dbReference type="InterPro" id="IPR002563">
    <property type="entry name" value="Flavin_Rdtase-like_dom"/>
</dbReference>
<dbReference type="RefSeq" id="WP_068557930.1">
    <property type="nucleotide sequence ID" value="NZ_LOEE01000072.1"/>
</dbReference>
<organism evidence="5 6">
    <name type="scientific">Thermotalea metallivorans</name>
    <dbReference type="NCBI Taxonomy" id="520762"/>
    <lineage>
        <taxon>Bacteria</taxon>
        <taxon>Bacillati</taxon>
        <taxon>Bacillota</taxon>
        <taxon>Clostridia</taxon>
        <taxon>Peptostreptococcales</taxon>
        <taxon>Thermotaleaceae</taxon>
        <taxon>Thermotalea</taxon>
    </lineage>
</organism>
<name>A0A140L053_9FIRM</name>
<dbReference type="EMBL" id="LOEE01000072">
    <property type="protein sequence ID" value="KXG73928.1"/>
    <property type="molecule type" value="Genomic_DNA"/>
</dbReference>
<proteinExistence type="inferred from homology"/>
<dbReference type="STRING" id="520762.AN619_28500"/>
<accession>A0A140L053</accession>
<comment type="caution">
    <text evidence="5">The sequence shown here is derived from an EMBL/GenBank/DDBJ whole genome shotgun (WGS) entry which is preliminary data.</text>
</comment>
<feature type="domain" description="Flavin reductase like" evidence="4">
    <location>
        <begin position="12"/>
        <end position="151"/>
    </location>
</feature>
<comment type="cofactor">
    <cofactor evidence="1">
        <name>FMN</name>
        <dbReference type="ChEBI" id="CHEBI:58210"/>
    </cofactor>
</comment>
<dbReference type="SMART" id="SM00903">
    <property type="entry name" value="Flavin_Reduct"/>
    <property type="match status" value="1"/>
</dbReference>
<keyword evidence="6" id="KW-1185">Reference proteome</keyword>
<comment type="similarity">
    <text evidence="3">Belongs to the flavoredoxin family.</text>
</comment>
<evidence type="ECO:0000256" key="2">
    <source>
        <dbReference type="ARBA" id="ARBA00022630"/>
    </source>
</evidence>
<keyword evidence="2" id="KW-0285">Flavoprotein</keyword>
<evidence type="ECO:0000313" key="5">
    <source>
        <dbReference type="EMBL" id="KXG73928.1"/>
    </source>
</evidence>
<dbReference type="SUPFAM" id="SSF50475">
    <property type="entry name" value="FMN-binding split barrel"/>
    <property type="match status" value="1"/>
</dbReference>
<reference evidence="5 6" key="1">
    <citation type="submission" date="2015-12" db="EMBL/GenBank/DDBJ databases">
        <title>Draft genome sequence of the thermoanaerobe Thermotalea metallivorans, an isolate from the runoff channel of the Great Artesian Basin, Australia.</title>
        <authorList>
            <person name="Patel B.K."/>
        </authorList>
    </citation>
    <scope>NUCLEOTIDE SEQUENCE [LARGE SCALE GENOMIC DNA]</scope>
    <source>
        <strain evidence="5 6">B2-1</strain>
    </source>
</reference>
<dbReference type="Proteomes" id="UP000070456">
    <property type="component" value="Unassembled WGS sequence"/>
</dbReference>
<dbReference type="GO" id="GO:0010181">
    <property type="term" value="F:FMN binding"/>
    <property type="evidence" value="ECO:0007669"/>
    <property type="project" value="InterPro"/>
</dbReference>
<dbReference type="GO" id="GO:0016646">
    <property type="term" value="F:oxidoreductase activity, acting on the CH-NH group of donors, NAD or NADP as acceptor"/>
    <property type="evidence" value="ECO:0007669"/>
    <property type="project" value="UniProtKB-ARBA"/>
</dbReference>
<evidence type="ECO:0000256" key="1">
    <source>
        <dbReference type="ARBA" id="ARBA00001917"/>
    </source>
</evidence>
<evidence type="ECO:0000313" key="6">
    <source>
        <dbReference type="Proteomes" id="UP000070456"/>
    </source>
</evidence>
<evidence type="ECO:0000259" key="4">
    <source>
        <dbReference type="SMART" id="SM00903"/>
    </source>
</evidence>
<evidence type="ECO:0000256" key="3">
    <source>
        <dbReference type="ARBA" id="ARBA00038054"/>
    </source>
</evidence>